<protein>
    <recommendedName>
        <fullName evidence="3">CopG family transcriptional regulator</fullName>
    </recommendedName>
</protein>
<dbReference type="Gene3D" id="1.10.1220.10">
    <property type="entry name" value="Met repressor-like"/>
    <property type="match status" value="1"/>
</dbReference>
<dbReference type="SUPFAM" id="SSF47598">
    <property type="entry name" value="Ribbon-helix-helix"/>
    <property type="match status" value="1"/>
</dbReference>
<proteinExistence type="predicted"/>
<organism evidence="1 2">
    <name type="scientific">Mycobacterium intracellulare subsp. chimaera</name>
    <dbReference type="NCBI Taxonomy" id="222805"/>
    <lineage>
        <taxon>Bacteria</taxon>
        <taxon>Bacillati</taxon>
        <taxon>Actinomycetota</taxon>
        <taxon>Actinomycetes</taxon>
        <taxon>Mycobacteriales</taxon>
        <taxon>Mycobacteriaceae</taxon>
        <taxon>Mycobacterium</taxon>
        <taxon>Mycobacterium avium complex (MAC)</taxon>
    </lineage>
</organism>
<accession>A0A7U5MRP1</accession>
<sequence length="78" mass="8610">MAARVQREPVKPVAAAFRSPADDMQRATVYLPRATVRALKQAALDRDTSMSKILTDLASQWLADPLCQPGLRHLPPDN</sequence>
<dbReference type="InterPro" id="IPR013321">
    <property type="entry name" value="Arc_rbn_hlx_hlx"/>
</dbReference>
<dbReference type="Proteomes" id="UP000198286">
    <property type="component" value="Plasmid unnamed 4"/>
</dbReference>
<dbReference type="AlphaFoldDB" id="A0A7U5MRP1"/>
<gene>
    <name evidence="1" type="ORF">MYCOZU2_06136</name>
</gene>
<evidence type="ECO:0008006" key="3">
    <source>
        <dbReference type="Google" id="ProtNLM"/>
    </source>
</evidence>
<geneLocation type="plasmid" evidence="1 2">
    <name>unnamed 4</name>
</geneLocation>
<dbReference type="InterPro" id="IPR010985">
    <property type="entry name" value="Ribbon_hlx_hlx"/>
</dbReference>
<keyword evidence="1" id="KW-0614">Plasmid</keyword>
<evidence type="ECO:0000313" key="1">
    <source>
        <dbReference type="EMBL" id="ASL18481.1"/>
    </source>
</evidence>
<reference evidence="1 2" key="1">
    <citation type="journal article" date="2017" name="Lancet Infect. Dis.">
        <title>Global outbreak of severe Mycobacterium chimaera disease after cardiac surgery: a molecular epidemiological study.</title>
        <authorList>
            <person name="van Ingen J."/>
            <person name="Kohl T."/>
            <person name="Kranzer K."/>
            <person name="Hasse B."/>
            <person name="Keller P."/>
            <person name="Szafranska A."/>
            <person name="Hillemann D."/>
            <person name="Chand M."/>
            <person name="Schreiber P."/>
            <person name="Sommerstein R."/>
            <person name="Berger C."/>
            <person name="Genoni M."/>
            <person name="Ruegg C."/>
            <person name="Troillet N."/>
            <person name="Widmer A.F."/>
            <person name="Becker S.L."/>
            <person name="Herrmann M."/>
            <person name="Eckmanns T."/>
            <person name="Haller S."/>
            <person name="Hoeller C."/>
            <person name="Debast S.B."/>
            <person name="Wolfhagen M.J."/>
            <person name="Hopman J."/>
            <person name="Kluytmans J."/>
            <person name="Langelaar M."/>
            <person name="Notermans D.W."/>
            <person name="ten Oever J."/>
            <person name="van den Barselaar P."/>
            <person name="Vonk A.B.A."/>
            <person name="Vos M.C."/>
            <person name="Ahmed N."/>
            <person name="Brown T."/>
            <person name="Crook D."/>
            <person name="Lamagni T."/>
            <person name="Phin N."/>
            <person name="Smith E.G."/>
            <person name="Zambon M."/>
            <person name="Serr A."/>
            <person name="Goetting T."/>
            <person name="Ebner W."/>
            <person name="Thuermer A."/>
            <person name="Utpatel C."/>
            <person name="Sproer C."/>
            <person name="Bunk B."/>
            <person name="Nubel U."/>
            <person name="Bloemberg G."/>
            <person name="Bottger E."/>
            <person name="Niemann S."/>
            <person name="Wagner D."/>
            <person name="Sax H."/>
        </authorList>
    </citation>
    <scope>NUCLEOTIDE SEQUENCE [LARGE SCALE GENOMIC DNA]</scope>
    <source>
        <strain evidence="1 2">ZUERICH-2</strain>
        <plasmid evidence="1 2">unnamed 4</plasmid>
    </source>
</reference>
<name>A0A7U5MRP1_MYCIT</name>
<dbReference type="EMBL" id="CP015271">
    <property type="protein sequence ID" value="ASL18481.1"/>
    <property type="molecule type" value="Genomic_DNA"/>
</dbReference>
<evidence type="ECO:0000313" key="2">
    <source>
        <dbReference type="Proteomes" id="UP000198286"/>
    </source>
</evidence>
<dbReference type="GO" id="GO:0006355">
    <property type="term" value="P:regulation of DNA-templated transcription"/>
    <property type="evidence" value="ECO:0007669"/>
    <property type="project" value="InterPro"/>
</dbReference>